<proteinExistence type="predicted"/>
<reference evidence="2 3" key="1">
    <citation type="journal article" date="2024" name="J Genomics">
        <title>Draft genome sequencing and assembly of Favolaschia claudopus CIRM-BRFM 2984 isolated from oak limbs.</title>
        <authorList>
            <person name="Navarro D."/>
            <person name="Drula E."/>
            <person name="Chaduli D."/>
            <person name="Cazenave R."/>
            <person name="Ahrendt S."/>
            <person name="Wang J."/>
            <person name="Lipzen A."/>
            <person name="Daum C."/>
            <person name="Barry K."/>
            <person name="Grigoriev I.V."/>
            <person name="Favel A."/>
            <person name="Rosso M.N."/>
            <person name="Martin F."/>
        </authorList>
    </citation>
    <scope>NUCLEOTIDE SEQUENCE [LARGE SCALE GENOMIC DNA]</scope>
    <source>
        <strain evidence="2 3">CIRM-BRFM 2984</strain>
    </source>
</reference>
<keyword evidence="3" id="KW-1185">Reference proteome</keyword>
<dbReference type="EMBL" id="JAWWNJ010000120">
    <property type="protein sequence ID" value="KAK6988771.1"/>
    <property type="molecule type" value="Genomic_DNA"/>
</dbReference>
<feature type="region of interest" description="Disordered" evidence="1">
    <location>
        <begin position="154"/>
        <end position="182"/>
    </location>
</feature>
<comment type="caution">
    <text evidence="2">The sequence shown here is derived from an EMBL/GenBank/DDBJ whole genome shotgun (WGS) entry which is preliminary data.</text>
</comment>
<gene>
    <name evidence="2" type="ORF">R3P38DRAFT_2804237</name>
</gene>
<dbReference type="AlphaFoldDB" id="A0AAV9ZQK5"/>
<dbReference type="Proteomes" id="UP001362999">
    <property type="component" value="Unassembled WGS sequence"/>
</dbReference>
<evidence type="ECO:0000256" key="1">
    <source>
        <dbReference type="SAM" id="MobiDB-lite"/>
    </source>
</evidence>
<evidence type="ECO:0000313" key="3">
    <source>
        <dbReference type="Proteomes" id="UP001362999"/>
    </source>
</evidence>
<protein>
    <submittedName>
        <fullName evidence="2">Uncharacterized protein</fullName>
    </submittedName>
</protein>
<accession>A0AAV9ZQK5</accession>
<evidence type="ECO:0000313" key="2">
    <source>
        <dbReference type="EMBL" id="KAK6988771.1"/>
    </source>
</evidence>
<sequence>MIMMDTAAYVKCEAYLNDMCLFLDRKGPHPGVPPPFYQTDFKAKVRYAPVPSDYPRTEREWFQGQTSADSNENWNCLGRSGVDMGVHMSNDAFGQIVNLSTIAATALADKMALTMGGFQPIQPSFRSPVHFPYLPVSPFGGHVVKRPLQARIGKGKGKLPVKRAPPKGYKKQHHRGRRGKKGVKGVAGASVAAVGVVVDDGDVTVIGEGSGSVDAVAPQDLFATFTNDVEMEDGEMELAALVADEPVATGWDGGEPVSSM</sequence>
<name>A0AAV9ZQK5_9AGAR</name>
<organism evidence="2 3">
    <name type="scientific">Favolaschia claudopus</name>
    <dbReference type="NCBI Taxonomy" id="2862362"/>
    <lineage>
        <taxon>Eukaryota</taxon>
        <taxon>Fungi</taxon>
        <taxon>Dikarya</taxon>
        <taxon>Basidiomycota</taxon>
        <taxon>Agaricomycotina</taxon>
        <taxon>Agaricomycetes</taxon>
        <taxon>Agaricomycetidae</taxon>
        <taxon>Agaricales</taxon>
        <taxon>Marasmiineae</taxon>
        <taxon>Mycenaceae</taxon>
        <taxon>Favolaschia</taxon>
    </lineage>
</organism>